<comment type="similarity">
    <text evidence="5">Belongs to the dTDP-4-dehydrorhamnose 3,5-epimerase family.</text>
</comment>
<comment type="function">
    <text evidence="2 5">Catalyzes the epimerization of the C3' and C5'positions of dTDP-6-deoxy-D-xylo-4-hexulose, forming dTDP-6-deoxy-L-lyxo-4-hexulose.</text>
</comment>
<evidence type="ECO:0000256" key="4">
    <source>
        <dbReference type="ARBA" id="ARBA00019595"/>
    </source>
</evidence>
<dbReference type="Gene3D" id="2.60.120.10">
    <property type="entry name" value="Jelly Rolls"/>
    <property type="match status" value="1"/>
</dbReference>
<dbReference type="InterPro" id="IPR014710">
    <property type="entry name" value="RmlC-like_jellyroll"/>
</dbReference>
<sequence>MNRFTATSLSLAGLYLIQRQKLGDSRGFLTRLFCVEELRTVGWINSIAQLNHTLTIKRGTLRGLHFQHPPHGEMKLVSCLRGEVWDVAVDLRKGSPTFLQWHAEILSEENNRAMLIPRGFAHGFQTLSDNVEMLYCHTEAYRASFEGGVNFHDKKLEISWPLEVTELSPRDQNLPMLEDRFEGLVI</sequence>
<keyword evidence="7" id="KW-1185">Reference proteome</keyword>
<comment type="catalytic activity">
    <reaction evidence="1 5">
        <text>dTDP-4-dehydro-6-deoxy-alpha-D-glucose = dTDP-4-dehydro-beta-L-rhamnose</text>
        <dbReference type="Rhea" id="RHEA:16969"/>
        <dbReference type="ChEBI" id="CHEBI:57649"/>
        <dbReference type="ChEBI" id="CHEBI:62830"/>
        <dbReference type="EC" id="5.1.3.13"/>
    </reaction>
</comment>
<organism evidence="6 7">
    <name type="scientific">Thalassospira marina</name>
    <dbReference type="NCBI Taxonomy" id="2048283"/>
    <lineage>
        <taxon>Bacteria</taxon>
        <taxon>Pseudomonadati</taxon>
        <taxon>Pseudomonadota</taxon>
        <taxon>Alphaproteobacteria</taxon>
        <taxon>Rhodospirillales</taxon>
        <taxon>Thalassospiraceae</taxon>
        <taxon>Thalassospira</taxon>
    </lineage>
</organism>
<dbReference type="PANTHER" id="PTHR21047">
    <property type="entry name" value="DTDP-6-DEOXY-D-GLUCOSE-3,5 EPIMERASE"/>
    <property type="match status" value="1"/>
</dbReference>
<dbReference type="SUPFAM" id="SSF51182">
    <property type="entry name" value="RmlC-like cupins"/>
    <property type="match status" value="1"/>
</dbReference>
<evidence type="ECO:0000256" key="2">
    <source>
        <dbReference type="ARBA" id="ARBA00001997"/>
    </source>
</evidence>
<dbReference type="NCBIfam" id="TIGR01221">
    <property type="entry name" value="rmlC"/>
    <property type="match status" value="1"/>
</dbReference>
<dbReference type="EMBL" id="CP024199">
    <property type="protein sequence ID" value="AUG54576.1"/>
    <property type="molecule type" value="Genomic_DNA"/>
</dbReference>
<evidence type="ECO:0000256" key="3">
    <source>
        <dbReference type="ARBA" id="ARBA00012098"/>
    </source>
</evidence>
<comment type="subunit">
    <text evidence="5">Homodimer.</text>
</comment>
<dbReference type="CDD" id="cd00438">
    <property type="entry name" value="cupin_RmlC"/>
    <property type="match status" value="1"/>
</dbReference>
<dbReference type="RefSeq" id="WP_101285861.1">
    <property type="nucleotide sequence ID" value="NZ_CP024199.1"/>
</dbReference>
<comment type="pathway">
    <text evidence="5">Carbohydrate biosynthesis; dTDP-L-rhamnose biosynthesis.</text>
</comment>
<evidence type="ECO:0000313" key="6">
    <source>
        <dbReference type="EMBL" id="AUG54576.1"/>
    </source>
</evidence>
<dbReference type="Proteomes" id="UP000233458">
    <property type="component" value="Chromosome"/>
</dbReference>
<evidence type="ECO:0000256" key="1">
    <source>
        <dbReference type="ARBA" id="ARBA00001298"/>
    </source>
</evidence>
<dbReference type="PANTHER" id="PTHR21047:SF2">
    <property type="entry name" value="THYMIDINE DIPHOSPHO-4-KETO-RHAMNOSE 3,5-EPIMERASE"/>
    <property type="match status" value="1"/>
</dbReference>
<dbReference type="InterPro" id="IPR011051">
    <property type="entry name" value="RmlC_Cupin_sf"/>
</dbReference>
<proteinExistence type="inferred from homology"/>
<evidence type="ECO:0000256" key="5">
    <source>
        <dbReference type="RuleBase" id="RU364069"/>
    </source>
</evidence>
<reference evidence="6 7" key="1">
    <citation type="submission" date="2017-10" db="EMBL/GenBank/DDBJ databases">
        <title>Biodiversity and function of Thalassospira species in the particle-attached aromatic-hydrocarbon-degrading consortia from the surface seawater of the China South Sea.</title>
        <authorList>
            <person name="Dong C."/>
            <person name="Liu R."/>
            <person name="Shao Z."/>
        </authorList>
    </citation>
    <scope>NUCLEOTIDE SEQUENCE [LARGE SCALE GENOMIC DNA]</scope>
    <source>
        <strain evidence="6 7">CSC3H3</strain>
    </source>
</reference>
<dbReference type="EC" id="5.1.3.13" evidence="3 5"/>
<dbReference type="InterPro" id="IPR000888">
    <property type="entry name" value="RmlC-like"/>
</dbReference>
<dbReference type="Pfam" id="PF00908">
    <property type="entry name" value="dTDP_sugar_isom"/>
    <property type="match status" value="1"/>
</dbReference>
<keyword evidence="5" id="KW-0413">Isomerase</keyword>
<gene>
    <name evidence="6" type="primary">rfbC</name>
    <name evidence="6" type="ORF">CSC3H3_19010</name>
</gene>
<evidence type="ECO:0000313" key="7">
    <source>
        <dbReference type="Proteomes" id="UP000233458"/>
    </source>
</evidence>
<name>A0ABM6QDK3_9PROT</name>
<accession>A0ABM6QDK3</accession>
<protein>
    <recommendedName>
        <fullName evidence="4 5">dTDP-4-dehydrorhamnose 3,5-epimerase</fullName>
        <ecNumber evidence="3 5">5.1.3.13</ecNumber>
    </recommendedName>
    <alternativeName>
        <fullName evidence="5">Thymidine diphospho-4-keto-rhamnose 3,5-epimerase</fullName>
    </alternativeName>
</protein>